<dbReference type="RefSeq" id="WP_253241304.1">
    <property type="nucleotide sequence ID" value="NZ_JAMYJR010000035.1"/>
</dbReference>
<keyword evidence="2" id="KW-1185">Reference proteome</keyword>
<evidence type="ECO:0000313" key="1">
    <source>
        <dbReference type="EMBL" id="MCO8275239.1"/>
    </source>
</evidence>
<protein>
    <submittedName>
        <fullName evidence="1">Uncharacterized protein</fullName>
    </submittedName>
</protein>
<organism evidence="1 2">
    <name type="scientific">Paractinoplanes aksuensis</name>
    <dbReference type="NCBI Taxonomy" id="2939490"/>
    <lineage>
        <taxon>Bacteria</taxon>
        <taxon>Bacillati</taxon>
        <taxon>Actinomycetota</taxon>
        <taxon>Actinomycetes</taxon>
        <taxon>Micromonosporales</taxon>
        <taxon>Micromonosporaceae</taxon>
        <taxon>Paractinoplanes</taxon>
    </lineage>
</organism>
<evidence type="ECO:0000313" key="2">
    <source>
        <dbReference type="Proteomes" id="UP001523369"/>
    </source>
</evidence>
<reference evidence="1 2" key="1">
    <citation type="submission" date="2022-06" db="EMBL/GenBank/DDBJ databases">
        <title>New Species of the Genus Actinoplanes, ActinopZanes ferrugineus.</title>
        <authorList>
            <person name="Ding P."/>
        </authorList>
    </citation>
    <scope>NUCLEOTIDE SEQUENCE [LARGE SCALE GENOMIC DNA]</scope>
    <source>
        <strain evidence="1 2">TRM88003</strain>
    </source>
</reference>
<dbReference type="Proteomes" id="UP001523369">
    <property type="component" value="Unassembled WGS sequence"/>
</dbReference>
<comment type="caution">
    <text evidence="1">The sequence shown here is derived from an EMBL/GenBank/DDBJ whole genome shotgun (WGS) entry which is preliminary data.</text>
</comment>
<gene>
    <name evidence="1" type="ORF">M1L60_32120</name>
</gene>
<name>A0ABT1DWL1_9ACTN</name>
<sequence length="92" mass="10458">MFSPISADPEFASRLLTGPEESARAVLVCDSYDGWYRALSDCGLTQTRQGASWRVDVVVKPLGWLGTYRLSRETGIWFSGQHRWHQLGWPRS</sequence>
<accession>A0ABT1DWL1</accession>
<dbReference type="EMBL" id="JAMYJR010000035">
    <property type="protein sequence ID" value="MCO8275239.1"/>
    <property type="molecule type" value="Genomic_DNA"/>
</dbReference>
<proteinExistence type="predicted"/>